<keyword evidence="5" id="KW-0862">Zinc</keyword>
<feature type="binding site" evidence="5">
    <location>
        <position position="305"/>
    </location>
    <ligand>
        <name>Zn(2+)</name>
        <dbReference type="ChEBI" id="CHEBI:29105"/>
    </ligand>
</feature>
<dbReference type="GO" id="GO:0008616">
    <property type="term" value="P:tRNA queuosine(34) biosynthetic process"/>
    <property type="evidence" value="ECO:0007669"/>
    <property type="project" value="UniProtKB-UniRule"/>
</dbReference>
<gene>
    <name evidence="5" type="primary">tgt</name>
    <name evidence="7" type="ORF">COW36_08505</name>
</gene>
<proteinExistence type="inferred from homology"/>
<feature type="binding site" evidence="5">
    <location>
        <position position="307"/>
    </location>
    <ligand>
        <name>Zn(2+)</name>
        <dbReference type="ChEBI" id="CHEBI:29105"/>
    </ligand>
</feature>
<evidence type="ECO:0000256" key="2">
    <source>
        <dbReference type="ARBA" id="ARBA00022679"/>
    </source>
</evidence>
<comment type="caution">
    <text evidence="7">The sequence shown here is derived from an EMBL/GenBank/DDBJ whole genome shotgun (WGS) entry which is preliminary data.</text>
</comment>
<dbReference type="InterPro" id="IPR036511">
    <property type="entry name" value="TGT-like_sf"/>
</dbReference>
<dbReference type="UniPathway" id="UPA00392"/>
<feature type="region of interest" description="RNA binding" evidence="5">
    <location>
        <begin position="248"/>
        <end position="254"/>
    </location>
</feature>
<evidence type="ECO:0000313" key="7">
    <source>
        <dbReference type="EMBL" id="PIW17528.1"/>
    </source>
</evidence>
<feature type="binding site" evidence="5">
    <location>
        <position position="217"/>
    </location>
    <ligand>
        <name>substrate</name>
    </ligand>
</feature>
<evidence type="ECO:0000256" key="5">
    <source>
        <dbReference type="HAMAP-Rule" id="MF_00168"/>
    </source>
</evidence>
<evidence type="ECO:0000259" key="6">
    <source>
        <dbReference type="Pfam" id="PF01702"/>
    </source>
</evidence>
<evidence type="ECO:0000313" key="8">
    <source>
        <dbReference type="Proteomes" id="UP000231019"/>
    </source>
</evidence>
<feature type="active site" description="Proton acceptor" evidence="5">
    <location>
        <position position="93"/>
    </location>
</feature>
<keyword evidence="5" id="KW-0479">Metal-binding</keyword>
<keyword evidence="1 5" id="KW-0328">Glycosyltransferase</keyword>
<dbReference type="InterPro" id="IPR002616">
    <property type="entry name" value="tRNA_ribo_trans-like"/>
</dbReference>
<dbReference type="Proteomes" id="UP000231019">
    <property type="component" value="Unassembled WGS sequence"/>
</dbReference>
<dbReference type="NCBIfam" id="TIGR00430">
    <property type="entry name" value="Q_tRNA_tgt"/>
    <property type="match status" value="1"/>
</dbReference>
<comment type="cofactor">
    <cofactor evidence="5">
        <name>Zn(2+)</name>
        <dbReference type="ChEBI" id="CHEBI:29105"/>
    </cofactor>
    <text evidence="5">Binds 1 zinc ion per subunit.</text>
</comment>
<dbReference type="GO" id="GO:0008479">
    <property type="term" value="F:tRNA-guanosine(34) queuine transglycosylase activity"/>
    <property type="evidence" value="ECO:0007669"/>
    <property type="project" value="UniProtKB-UniRule"/>
</dbReference>
<dbReference type="Pfam" id="PF01702">
    <property type="entry name" value="TGT"/>
    <property type="match status" value="1"/>
</dbReference>
<dbReference type="PANTHER" id="PTHR46499">
    <property type="entry name" value="QUEUINE TRNA-RIBOSYLTRANSFERASE"/>
    <property type="match status" value="1"/>
</dbReference>
<feature type="binding site" evidence="5">
    <location>
        <position position="336"/>
    </location>
    <ligand>
        <name>Zn(2+)</name>
        <dbReference type="ChEBI" id="CHEBI:29105"/>
    </ligand>
</feature>
<feature type="domain" description="tRNA-guanine(15) transglycosylase-like" evidence="6">
    <location>
        <begin position="13"/>
        <end position="363"/>
    </location>
</feature>
<comment type="catalytic activity">
    <reaction evidence="4 5">
        <text>7-aminomethyl-7-carbaguanine + guanosine(34) in tRNA = 7-aminomethyl-7-carbaguanosine(34) in tRNA + guanine</text>
        <dbReference type="Rhea" id="RHEA:24104"/>
        <dbReference type="Rhea" id="RHEA-COMP:10341"/>
        <dbReference type="Rhea" id="RHEA-COMP:10342"/>
        <dbReference type="ChEBI" id="CHEBI:16235"/>
        <dbReference type="ChEBI" id="CHEBI:58703"/>
        <dbReference type="ChEBI" id="CHEBI:74269"/>
        <dbReference type="ChEBI" id="CHEBI:82833"/>
        <dbReference type="EC" id="2.4.2.29"/>
    </reaction>
</comment>
<dbReference type="HAMAP" id="MF_00168">
    <property type="entry name" value="Q_tRNA_Tgt"/>
    <property type="match status" value="1"/>
</dbReference>
<evidence type="ECO:0000256" key="3">
    <source>
        <dbReference type="ARBA" id="ARBA00022694"/>
    </source>
</evidence>
<comment type="pathway">
    <text evidence="5">tRNA modification; tRNA-queuosine biosynthesis.</text>
</comment>
<dbReference type="EC" id="2.4.2.29" evidence="5"/>
<protein>
    <recommendedName>
        <fullName evidence="5">Queuine tRNA-ribosyltransferase</fullName>
        <ecNumber evidence="5">2.4.2.29</ecNumber>
    </recommendedName>
    <alternativeName>
        <fullName evidence="5">Guanine insertion enzyme</fullName>
    </alternativeName>
    <alternativeName>
        <fullName evidence="5">tRNA-guanine transglycosylase</fullName>
    </alternativeName>
</protein>
<dbReference type="SUPFAM" id="SSF51713">
    <property type="entry name" value="tRNA-guanine transglycosylase"/>
    <property type="match status" value="1"/>
</dbReference>
<feature type="binding site" evidence="5">
    <location>
        <position position="310"/>
    </location>
    <ligand>
        <name>Zn(2+)</name>
        <dbReference type="ChEBI" id="CHEBI:29105"/>
    </ligand>
</feature>
<evidence type="ECO:0000256" key="1">
    <source>
        <dbReference type="ARBA" id="ARBA00022676"/>
    </source>
</evidence>
<dbReference type="Gene3D" id="3.20.20.105">
    <property type="entry name" value="Queuine tRNA-ribosyltransferase-like"/>
    <property type="match status" value="1"/>
</dbReference>
<dbReference type="FunFam" id="3.20.20.105:FF:000001">
    <property type="entry name" value="Queuine tRNA-ribosyltransferase"/>
    <property type="match status" value="1"/>
</dbReference>
<feature type="binding site" evidence="5">
    <location>
        <begin position="93"/>
        <end position="97"/>
    </location>
    <ligand>
        <name>substrate</name>
    </ligand>
</feature>
<keyword evidence="2 5" id="KW-0808">Transferase</keyword>
<accession>A0A2M7G671</accession>
<comment type="similarity">
    <text evidence="5">Belongs to the queuine tRNA-ribosyltransferase family.</text>
</comment>
<dbReference type="InterPro" id="IPR004803">
    <property type="entry name" value="TGT"/>
</dbReference>
<dbReference type="PANTHER" id="PTHR46499:SF1">
    <property type="entry name" value="QUEUINE TRNA-RIBOSYLTRANSFERASE"/>
    <property type="match status" value="1"/>
</dbReference>
<organism evidence="7 8">
    <name type="scientific">bacterium (Candidatus Blackallbacteria) CG17_big_fil_post_rev_8_21_14_2_50_48_46</name>
    <dbReference type="NCBI Taxonomy" id="2014261"/>
    <lineage>
        <taxon>Bacteria</taxon>
        <taxon>Candidatus Blackallbacteria</taxon>
    </lineage>
</organism>
<feature type="binding site" evidence="5">
    <location>
        <position position="190"/>
    </location>
    <ligand>
        <name>substrate</name>
    </ligand>
</feature>
<name>A0A2M7G671_9BACT</name>
<keyword evidence="5" id="KW-0671">Queuosine biosynthesis</keyword>
<dbReference type="InterPro" id="IPR050076">
    <property type="entry name" value="ArchSynthase1/Queuine_TRR"/>
</dbReference>
<reference evidence="7 8" key="1">
    <citation type="submission" date="2017-09" db="EMBL/GenBank/DDBJ databases">
        <title>Depth-based differentiation of microbial function through sediment-hosted aquifers and enrichment of novel symbionts in the deep terrestrial subsurface.</title>
        <authorList>
            <person name="Probst A.J."/>
            <person name="Ladd B."/>
            <person name="Jarett J.K."/>
            <person name="Geller-Mcgrath D.E."/>
            <person name="Sieber C.M."/>
            <person name="Emerson J.B."/>
            <person name="Anantharaman K."/>
            <person name="Thomas B.C."/>
            <person name="Malmstrom R."/>
            <person name="Stieglmeier M."/>
            <person name="Klingl A."/>
            <person name="Woyke T."/>
            <person name="Ryan C.M."/>
            <person name="Banfield J.F."/>
        </authorList>
    </citation>
    <scope>NUCLEOTIDE SEQUENCE [LARGE SCALE GENOMIC DNA]</scope>
    <source>
        <strain evidence="7">CG17_big_fil_post_rev_8_21_14_2_50_48_46</strain>
    </source>
</reference>
<feature type="active site" description="Nucleophile" evidence="5">
    <location>
        <position position="267"/>
    </location>
</feature>
<dbReference type="GO" id="GO:0046872">
    <property type="term" value="F:metal ion binding"/>
    <property type="evidence" value="ECO:0007669"/>
    <property type="project" value="UniProtKB-KW"/>
</dbReference>
<keyword evidence="3 5" id="KW-0819">tRNA processing</keyword>
<dbReference type="EMBL" id="PFFQ01000023">
    <property type="protein sequence ID" value="PIW17528.1"/>
    <property type="molecule type" value="Genomic_DNA"/>
</dbReference>
<feature type="binding site" evidence="5">
    <location>
        <position position="147"/>
    </location>
    <ligand>
        <name>substrate</name>
    </ligand>
</feature>
<comment type="function">
    <text evidence="5">Catalyzes the base-exchange of a guanine (G) residue with the queuine precursor 7-aminomethyl-7-deazaguanine (PreQ1) at position 34 (anticodon wobble position) in tRNAs with GU(N) anticodons (tRNA-Asp, -Asn, -His and -Tyr). Catalysis occurs through a double-displacement mechanism. The nucleophile active site attacks the C1' of nucleotide 34 to detach the guanine base from the RNA, forming a covalent enzyme-RNA intermediate. The proton acceptor active site deprotonates the incoming PreQ1, allowing a nucleophilic attack on the C1' of the ribose to form the product. After dissociation, two additional enzymatic reactions on the tRNA convert PreQ1 to queuine (Q), resulting in the hypermodified nucleoside queuosine (7-(((4,5-cis-dihydroxy-2-cyclopenten-1-yl)amino)methyl)-7-deazaguanosine).</text>
</comment>
<evidence type="ECO:0000256" key="4">
    <source>
        <dbReference type="ARBA" id="ARBA00050112"/>
    </source>
</evidence>
<dbReference type="GO" id="GO:0005829">
    <property type="term" value="C:cytosol"/>
    <property type="evidence" value="ECO:0007669"/>
    <property type="project" value="TreeGrafter"/>
</dbReference>
<dbReference type="AlphaFoldDB" id="A0A2M7G671"/>
<sequence length="374" mass="42073">MFEYELQAVCPQTGARAGRFLTQHGWVETPVFMPVGTQATLKSVPHNPFLLEMETQIILANAYHLYLRPGTALVKQAGGLHRFMNWPRPMLTDSGGFQIFSLNSLLKISEEGIRFQSPRDGAHHFISPEKAMEIENDLGADIMMAFDECLAAGVGKEKTQESVAMTSRWAERCLKSHQRPEDQALFGIIQGGMFKELREMSARDITSLNFPGYAIGGLSVGESMEEMHKVLDWTVHLLPQNKPRYLMGVGTPVDMLKAVVSGIDMFDCVIPTRLGRHGQAMWLNDRVVLHNAKNKEDFSPLFSECQCHTCQHYTKAYIRHLFKAEEQLAGTLVSIHNIHFLVHLMRDARQAILAGRYGDFLSERGLGLENTVET</sequence>
<feature type="region of interest" description="RNA binding; important for wobble base 34 recognition" evidence="5">
    <location>
        <begin position="272"/>
        <end position="276"/>
    </location>
</feature>
<comment type="subunit">
    <text evidence="5">Homodimer. Within each dimer, one monomer is responsible for RNA recognition and catalysis, while the other monomer binds to the replacement base PreQ1.</text>
</comment>
<dbReference type="NCBIfam" id="TIGR00449">
    <property type="entry name" value="tgt_general"/>
    <property type="match status" value="1"/>
</dbReference>